<dbReference type="OrthoDB" id="1799023at2"/>
<evidence type="ECO:0000313" key="1">
    <source>
        <dbReference type="EMBL" id="KOY80905.1"/>
    </source>
</evidence>
<name>A0A0N0CUW5_9BACI</name>
<dbReference type="Proteomes" id="UP000037977">
    <property type="component" value="Unassembled WGS sequence"/>
</dbReference>
<dbReference type="RefSeq" id="WP_053996143.1">
    <property type="nucleotide sequence ID" value="NZ_CP065643.1"/>
</dbReference>
<protein>
    <submittedName>
        <fullName evidence="1">Uncharacterized protein</fullName>
    </submittedName>
</protein>
<keyword evidence="2" id="KW-1185">Reference proteome</keyword>
<organism evidence="1 2">
    <name type="scientific">Lysinibacillus macroides</name>
    <dbReference type="NCBI Taxonomy" id="33935"/>
    <lineage>
        <taxon>Bacteria</taxon>
        <taxon>Bacillati</taxon>
        <taxon>Bacillota</taxon>
        <taxon>Bacilli</taxon>
        <taxon>Bacillales</taxon>
        <taxon>Bacillaceae</taxon>
        <taxon>Lysinibacillus</taxon>
    </lineage>
</organism>
<gene>
    <name evidence="1" type="ORF">ADM90_17190</name>
</gene>
<comment type="caution">
    <text evidence="1">The sequence shown here is derived from an EMBL/GenBank/DDBJ whole genome shotgun (WGS) entry which is preliminary data.</text>
</comment>
<dbReference type="EMBL" id="LGCI01000010">
    <property type="protein sequence ID" value="KOY80905.1"/>
    <property type="molecule type" value="Genomic_DNA"/>
</dbReference>
<evidence type="ECO:0000313" key="2">
    <source>
        <dbReference type="Proteomes" id="UP000037977"/>
    </source>
</evidence>
<dbReference type="AlphaFoldDB" id="A0A0N0CUW5"/>
<sequence>MSKRAQDLVEMFNLLPESEQDLAYEMVKRLVLAWDNDYTKLTPIERARLEESTQDLKRGEVTNYADIDWN</sequence>
<dbReference type="STRING" id="33935.ADM90_17190"/>
<dbReference type="PATRIC" id="fig|33935.3.peg.2216"/>
<reference evidence="1 2" key="1">
    <citation type="submission" date="2015-07" db="EMBL/GenBank/DDBJ databases">
        <title>Genome sequencing project for genomic taxonomy and phylogenomics of Bacillus-like bacteria.</title>
        <authorList>
            <person name="Liu B."/>
            <person name="Wang J."/>
            <person name="Zhu Y."/>
            <person name="Liu G."/>
            <person name="Chen Q."/>
            <person name="Chen Z."/>
            <person name="Che J."/>
            <person name="Ge C."/>
            <person name="Shi H."/>
            <person name="Pan Z."/>
            <person name="Liu X."/>
        </authorList>
    </citation>
    <scope>NUCLEOTIDE SEQUENCE [LARGE SCALE GENOMIC DNA]</scope>
    <source>
        <strain evidence="1 2">DSM 54</strain>
    </source>
</reference>
<accession>A0A0N0CUW5</accession>
<proteinExistence type="predicted"/>